<evidence type="ECO:0000256" key="1">
    <source>
        <dbReference type="SAM" id="Phobius"/>
    </source>
</evidence>
<feature type="transmembrane region" description="Helical" evidence="1">
    <location>
        <begin position="121"/>
        <end position="137"/>
    </location>
</feature>
<proteinExistence type="predicted"/>
<accession>A0A4Y3RM39</accession>
<organism evidence="2 3">
    <name type="scientific">Streptomyces gardneri</name>
    <dbReference type="NCBI Taxonomy" id="66892"/>
    <lineage>
        <taxon>Bacteria</taxon>
        <taxon>Bacillati</taxon>
        <taxon>Actinomycetota</taxon>
        <taxon>Actinomycetes</taxon>
        <taxon>Kitasatosporales</taxon>
        <taxon>Streptomycetaceae</taxon>
        <taxon>Streptomyces</taxon>
    </lineage>
</organism>
<keyword evidence="1" id="KW-0472">Membrane</keyword>
<sequence>MGEKSNGSGKRFSADDTKRRLKKILGILFQITVAAICGFGAASLIDLIGNYLPDTPGNLASYIVTPLAVGLALGLIAGLAQLVAPKVTYELERRARLSLAVAIFVGTLAICGLILTGVSRLLVGAILTGVAVFRFWPSRVTKWSDLRESLRWHILGEVVFHCLALLLLTLGILLMISSAESDKLELAPRITISLSLVLALLVAVNKSFARARKLCTLAVERLSSVIYRMDDLTKRAIDRNSLISNNPSMRDSSQAEKLQRAREAIDSLDIVFQTSLNTGYRKVGAPLMPLAERLDIYETLHLLANDDASNRTDWGDLRRRLEGIRGVCGLWIDAAV</sequence>
<comment type="caution">
    <text evidence="2">The sequence shown here is derived from an EMBL/GenBank/DDBJ whole genome shotgun (WGS) entry which is preliminary data.</text>
</comment>
<feature type="transmembrane region" description="Helical" evidence="1">
    <location>
        <begin position="27"/>
        <end position="48"/>
    </location>
</feature>
<reference evidence="2 3" key="1">
    <citation type="submission" date="2019-06" db="EMBL/GenBank/DDBJ databases">
        <title>Whole genome shotgun sequence of Streptomyces gardneri NBRC 12865.</title>
        <authorList>
            <person name="Hosoyama A."/>
            <person name="Uohara A."/>
            <person name="Ohji S."/>
            <person name="Ichikawa N."/>
        </authorList>
    </citation>
    <scope>NUCLEOTIDE SEQUENCE [LARGE SCALE GENOMIC DNA]</scope>
    <source>
        <strain evidence="2 3">NBRC 12865</strain>
    </source>
</reference>
<feature type="transmembrane region" description="Helical" evidence="1">
    <location>
        <begin position="158"/>
        <end position="180"/>
    </location>
</feature>
<feature type="transmembrane region" description="Helical" evidence="1">
    <location>
        <begin position="60"/>
        <end position="83"/>
    </location>
</feature>
<protein>
    <submittedName>
        <fullName evidence="2">Uncharacterized protein</fullName>
    </submittedName>
</protein>
<dbReference type="AlphaFoldDB" id="A0A4Y3RM39"/>
<dbReference type="Proteomes" id="UP000315226">
    <property type="component" value="Unassembled WGS sequence"/>
</dbReference>
<keyword evidence="3" id="KW-1185">Reference proteome</keyword>
<feature type="transmembrane region" description="Helical" evidence="1">
    <location>
        <begin position="95"/>
        <end position="115"/>
    </location>
</feature>
<feature type="transmembrane region" description="Helical" evidence="1">
    <location>
        <begin position="186"/>
        <end position="204"/>
    </location>
</feature>
<keyword evidence="1" id="KW-0812">Transmembrane</keyword>
<dbReference type="RefSeq" id="WP_141298194.1">
    <property type="nucleotide sequence ID" value="NZ_BJMN01000029.1"/>
</dbReference>
<name>A0A4Y3RM39_9ACTN</name>
<gene>
    <name evidence="2" type="ORF">SGA01_45160</name>
</gene>
<evidence type="ECO:0000313" key="2">
    <source>
        <dbReference type="EMBL" id="GEB58911.1"/>
    </source>
</evidence>
<keyword evidence="1" id="KW-1133">Transmembrane helix</keyword>
<evidence type="ECO:0000313" key="3">
    <source>
        <dbReference type="Proteomes" id="UP000315226"/>
    </source>
</evidence>
<dbReference type="EMBL" id="BJMN01000029">
    <property type="protein sequence ID" value="GEB58911.1"/>
    <property type="molecule type" value="Genomic_DNA"/>
</dbReference>